<protein>
    <submittedName>
        <fullName evidence="1">Uncharacterized protein</fullName>
    </submittedName>
</protein>
<dbReference type="Proteomes" id="UP000834611">
    <property type="component" value="Unassembled WGS sequence"/>
</dbReference>
<dbReference type="EMBL" id="CAHPSF010000002">
    <property type="protein sequence ID" value="CAB5678707.1"/>
    <property type="molecule type" value="Genomic_DNA"/>
</dbReference>
<comment type="caution">
    <text evidence="1">The sequence shown here is derived from an EMBL/GenBank/DDBJ whole genome shotgun (WGS) entry which is preliminary data.</text>
</comment>
<sequence>MSDKEFKEMMYKKPHEMAQCGSPVPATGNLRDQFAMAAMQGDWAEQDERSGYFDENSGEATFSKSAEMYYRMADAMLKTRGK</sequence>
<proteinExistence type="predicted"/>
<accession>A0A9N8CXX4</accession>
<dbReference type="RefSeq" id="WP_239407194.1">
    <property type="nucleotide sequence ID" value="NZ_CAHPRV010000001.1"/>
</dbReference>
<evidence type="ECO:0000313" key="2">
    <source>
        <dbReference type="Proteomes" id="UP000834611"/>
    </source>
</evidence>
<name>A0A9N8CXX4_PRORE</name>
<reference evidence="1" key="1">
    <citation type="submission" date="2020-05" db="EMBL/GenBank/DDBJ databases">
        <authorList>
            <person name="Delgado-Blas J."/>
        </authorList>
    </citation>
    <scope>NUCLEOTIDE SEQUENCE</scope>
    <source>
        <strain evidence="1">BB1453</strain>
    </source>
</reference>
<gene>
    <name evidence="1" type="ORF">GHA_01154</name>
</gene>
<organism evidence="1 2">
    <name type="scientific">Providencia rettgeri</name>
    <dbReference type="NCBI Taxonomy" id="587"/>
    <lineage>
        <taxon>Bacteria</taxon>
        <taxon>Pseudomonadati</taxon>
        <taxon>Pseudomonadota</taxon>
        <taxon>Gammaproteobacteria</taxon>
        <taxon>Enterobacterales</taxon>
        <taxon>Morganellaceae</taxon>
        <taxon>Providencia</taxon>
    </lineage>
</organism>
<dbReference type="AlphaFoldDB" id="A0A9N8CXX4"/>
<evidence type="ECO:0000313" key="1">
    <source>
        <dbReference type="EMBL" id="CAB5678707.1"/>
    </source>
</evidence>